<dbReference type="GO" id="GO:0080008">
    <property type="term" value="C:Cul4-RING E3 ubiquitin ligase complex"/>
    <property type="evidence" value="ECO:0007669"/>
    <property type="project" value="TreeGrafter"/>
</dbReference>
<evidence type="ECO:0000313" key="6">
    <source>
        <dbReference type="Proteomes" id="UP000639338"/>
    </source>
</evidence>
<reference evidence="5 6" key="1">
    <citation type="submission" date="2020-08" db="EMBL/GenBank/DDBJ databases">
        <title>Aphidius gifuensis genome sequencing and assembly.</title>
        <authorList>
            <person name="Du Z."/>
        </authorList>
    </citation>
    <scope>NUCLEOTIDE SEQUENCE [LARGE SCALE GENOMIC DNA]</scope>
    <source>
        <strain evidence="5">YNYX2018</strain>
        <tissue evidence="5">Adults</tissue>
    </source>
</reference>
<dbReference type="AlphaFoldDB" id="A0A835CVK1"/>
<dbReference type="EMBL" id="JACMRX010000001">
    <property type="protein sequence ID" value="KAF7997547.1"/>
    <property type="molecule type" value="Genomic_DNA"/>
</dbReference>
<accession>A0A835CVK1</accession>
<dbReference type="InterPro" id="IPR018276">
    <property type="entry name" value="DDA1_dom"/>
</dbReference>
<evidence type="ECO:0000256" key="2">
    <source>
        <dbReference type="ARBA" id="ARBA00018256"/>
    </source>
</evidence>
<evidence type="ECO:0000256" key="1">
    <source>
        <dbReference type="ARBA" id="ARBA00008042"/>
    </source>
</evidence>
<dbReference type="InterPro" id="IPR033575">
    <property type="entry name" value="DDA1-like"/>
</dbReference>
<dbReference type="PANTHER" id="PTHR31879:SF2">
    <property type="entry name" value="DET1- AND DDB1-ASSOCIATED PROTEIN 1"/>
    <property type="match status" value="1"/>
</dbReference>
<dbReference type="OrthoDB" id="8598182at2759"/>
<evidence type="ECO:0000313" key="5">
    <source>
        <dbReference type="EMBL" id="KAF7997547.1"/>
    </source>
</evidence>
<dbReference type="Proteomes" id="UP000639338">
    <property type="component" value="Unassembled WGS sequence"/>
</dbReference>
<dbReference type="Pfam" id="PF10172">
    <property type="entry name" value="DDA1"/>
    <property type="match status" value="1"/>
</dbReference>
<keyword evidence="6" id="KW-1185">Reference proteome</keyword>
<proteinExistence type="inferred from homology"/>
<organism evidence="5 6">
    <name type="scientific">Aphidius gifuensis</name>
    <name type="common">Parasitoid wasp</name>
    <dbReference type="NCBI Taxonomy" id="684658"/>
    <lineage>
        <taxon>Eukaryota</taxon>
        <taxon>Metazoa</taxon>
        <taxon>Ecdysozoa</taxon>
        <taxon>Arthropoda</taxon>
        <taxon>Hexapoda</taxon>
        <taxon>Insecta</taxon>
        <taxon>Pterygota</taxon>
        <taxon>Neoptera</taxon>
        <taxon>Endopterygota</taxon>
        <taxon>Hymenoptera</taxon>
        <taxon>Apocrita</taxon>
        <taxon>Ichneumonoidea</taxon>
        <taxon>Braconidae</taxon>
        <taxon>Aphidiinae</taxon>
        <taxon>Aphidius</taxon>
    </lineage>
</organism>
<evidence type="ECO:0000256" key="3">
    <source>
        <dbReference type="ARBA" id="ARBA00045586"/>
    </source>
</evidence>
<name>A0A835CVK1_APHGI</name>
<comment type="caution">
    <text evidence="5">The sequence shown here is derived from an EMBL/GenBank/DDBJ whole genome shotgun (WGS) entry which is preliminary data.</text>
</comment>
<gene>
    <name evidence="5" type="ORF">HCN44_006118</name>
</gene>
<feature type="domain" description="DET1- and DDB1-associated protein 1" evidence="4">
    <location>
        <begin position="5"/>
        <end position="67"/>
    </location>
</feature>
<comment type="function">
    <text evidence="3">Functions as a component of numerous distinct DCX (DDB1-CUL4-X-box) E3 ubiquitin-protein ligase complexes which mediate the ubiquitination and subsequent proteasomal degradation of target proteins. In the DCX complexes, acts as a scaffolding subunit required to stabilize the complex.</text>
</comment>
<dbReference type="GO" id="GO:0032436">
    <property type="term" value="P:positive regulation of proteasomal ubiquitin-dependent protein catabolic process"/>
    <property type="evidence" value="ECO:0007669"/>
    <property type="project" value="TreeGrafter"/>
</dbReference>
<evidence type="ECO:0000259" key="4">
    <source>
        <dbReference type="Pfam" id="PF10172"/>
    </source>
</evidence>
<sequence>MSVAEFLEGLPSHNESNFANFHADNGNRTCMRRPSVYLPTKELPSEQIIVTERTTILLRYLHQQWDKKNLDRKREHSAAGVDLADDISVRRCKRPRLEIHSTL</sequence>
<dbReference type="PANTHER" id="PTHR31879">
    <property type="entry name" value="DET1- AND DDB1-ASSOCIATED PROTEIN 1"/>
    <property type="match status" value="1"/>
</dbReference>
<protein>
    <recommendedName>
        <fullName evidence="2">DET1- and DDB1-associated protein 1</fullName>
    </recommendedName>
</protein>
<comment type="similarity">
    <text evidence="1">Belongs to the DDA1 family.</text>
</comment>